<sequence>MQPWFIKAKNDQQKSKVSLPSFRKLSDKMQRREAPFTDITCDATKQLQLFITDKGLIVCELGKEDYSYIVMGKNGMAKEALLLLEDERRKKDERRFQMMRTTSSVLNRDHVRVIKTISFDDFAVEHDELVTDFNDLILEVNSCRGNMVKLGEALQTIGNGEINMMDFHNQLKFLVLYDLFQGKKPIVDAYDILLNGLDLKQMLTIGKWSSAMLKSQFVAVKETEMMRPVLCMIGKEQYSMPSKLRFYGMTTMMNVFKGSSLLFTTPMTLEGWTTVTTTFTDDRA</sequence>
<name>Q30C67_9REOV</name>
<accession>Q30C67</accession>
<protein>
    <submittedName>
        <fullName evidence="1">Uncharacterized protein</fullName>
    </submittedName>
</protein>
<dbReference type="EMBL" id="DQ192253">
    <property type="protein sequence ID" value="ABB17223.1"/>
    <property type="molecule type" value="Genomic_RNA"/>
</dbReference>
<reference evidence="1" key="1">
    <citation type="journal article" date="2007" name="Virus Genes">
        <title>Characterisation and partial sequence analysis of two novel cypoviruses isolated from the winter moth Operophtera brumata (Lepidoptera: Geometridae).</title>
        <authorList>
            <person name="Graham R.I."/>
            <person name="Rao S."/>
            <person name="Sait S.M."/>
            <person name="Mertens P.P."/>
            <person name="Hails R.S."/>
            <person name="Possee R.D."/>
        </authorList>
    </citation>
    <scope>NUCLEOTIDE SEQUENCE</scope>
</reference>
<organism evidence="1">
    <name type="scientific">Operophtera brumata cypovirus 19</name>
    <dbReference type="NCBI Taxonomy" id="352246"/>
    <lineage>
        <taxon>Viruses</taxon>
        <taxon>Riboviria</taxon>
        <taxon>Orthornavirae</taxon>
        <taxon>Duplornaviricota</taxon>
        <taxon>Resentoviricetes</taxon>
        <taxon>Reovirales</taxon>
        <taxon>Spinareoviridae</taxon>
        <taxon>Cypovirus</taxon>
    </lineage>
</organism>
<proteinExistence type="predicted"/>
<evidence type="ECO:0000313" key="1">
    <source>
        <dbReference type="EMBL" id="ABB17223.1"/>
    </source>
</evidence>